<feature type="domain" description="Thioredoxin" evidence="2">
    <location>
        <begin position="23"/>
        <end position="195"/>
    </location>
</feature>
<gene>
    <name evidence="3" type="ORF">W97_02924</name>
</gene>
<sequence>MTLQQEARSWVAPTYKTDVESLPQIDDQAPSSDALELPNADGRPTIVTFLRHCGCPFAEKTFLRMRGSASKHPNVRFIAVSHSDHASTEKWVEALGGPGDVQVIVDPDRDLFARWGLGVSSFWHVLSPWALWSVYRLYRDEGIANRPTESGSRWQTAGSFGMDAKGKVRWGREAMLADEIPDFEEAVRAVEGEQEGEGSKTEGRGPRDSGVGFGQ</sequence>
<dbReference type="GeneID" id="19900235"/>
<evidence type="ECO:0000313" key="4">
    <source>
        <dbReference type="Proteomes" id="UP000016924"/>
    </source>
</evidence>
<organism evidence="3 4">
    <name type="scientific">Coniosporium apollinis (strain CBS 100218)</name>
    <name type="common">Rock-inhabiting black yeast</name>
    <dbReference type="NCBI Taxonomy" id="1168221"/>
    <lineage>
        <taxon>Eukaryota</taxon>
        <taxon>Fungi</taxon>
        <taxon>Dikarya</taxon>
        <taxon>Ascomycota</taxon>
        <taxon>Pezizomycotina</taxon>
        <taxon>Dothideomycetes</taxon>
        <taxon>Dothideomycetes incertae sedis</taxon>
        <taxon>Coniosporium</taxon>
    </lineage>
</organism>
<dbReference type="OrthoDB" id="40334at2759"/>
<evidence type="ECO:0000313" key="3">
    <source>
        <dbReference type="EMBL" id="EON63696.1"/>
    </source>
</evidence>
<dbReference type="OMA" id="RDLYAKW"/>
<dbReference type="eggNOG" id="ENOG502S2R7">
    <property type="taxonomic scope" value="Eukaryota"/>
</dbReference>
<evidence type="ECO:0000259" key="2">
    <source>
        <dbReference type="PROSITE" id="PS51352"/>
    </source>
</evidence>
<dbReference type="AlphaFoldDB" id="R7YPX2"/>
<dbReference type="InterPro" id="IPR036249">
    <property type="entry name" value="Thioredoxin-like_sf"/>
</dbReference>
<proteinExistence type="predicted"/>
<dbReference type="RefSeq" id="XP_007779013.1">
    <property type="nucleotide sequence ID" value="XM_007780823.1"/>
</dbReference>
<dbReference type="HOGENOM" id="CLU_072123_2_0_1"/>
<evidence type="ECO:0000256" key="1">
    <source>
        <dbReference type="SAM" id="MobiDB-lite"/>
    </source>
</evidence>
<name>R7YPX2_CONA1</name>
<dbReference type="PANTHER" id="PTHR42336:SF1">
    <property type="entry name" value="ALKYL HYDROPEROXIDE REDUCTASE SUBUNIT C_ THIOL SPECIFIC ANTIOXIDANT DOMAIN-CONTAINING PROTEIN"/>
    <property type="match status" value="1"/>
</dbReference>
<dbReference type="InterPro" id="IPR013766">
    <property type="entry name" value="Thioredoxin_domain"/>
</dbReference>
<dbReference type="Pfam" id="PF13911">
    <property type="entry name" value="AhpC-TSA_2"/>
    <property type="match status" value="1"/>
</dbReference>
<feature type="region of interest" description="Disordered" evidence="1">
    <location>
        <begin position="187"/>
        <end position="215"/>
    </location>
</feature>
<dbReference type="Proteomes" id="UP000016924">
    <property type="component" value="Unassembled WGS sequence"/>
</dbReference>
<keyword evidence="4" id="KW-1185">Reference proteome</keyword>
<reference evidence="4" key="1">
    <citation type="submission" date="2012-06" db="EMBL/GenBank/DDBJ databases">
        <title>The genome sequence of Coniosporium apollinis CBS 100218.</title>
        <authorList>
            <consortium name="The Broad Institute Genome Sequencing Platform"/>
            <person name="Cuomo C."/>
            <person name="Gorbushina A."/>
            <person name="Noack S."/>
            <person name="Walker B."/>
            <person name="Young S.K."/>
            <person name="Zeng Q."/>
            <person name="Gargeya S."/>
            <person name="Fitzgerald M."/>
            <person name="Haas B."/>
            <person name="Abouelleil A."/>
            <person name="Alvarado L."/>
            <person name="Arachchi H.M."/>
            <person name="Berlin A.M."/>
            <person name="Chapman S.B."/>
            <person name="Goldberg J."/>
            <person name="Griggs A."/>
            <person name="Gujja S."/>
            <person name="Hansen M."/>
            <person name="Howarth C."/>
            <person name="Imamovic A."/>
            <person name="Larimer J."/>
            <person name="McCowan C."/>
            <person name="Montmayeur A."/>
            <person name="Murphy C."/>
            <person name="Neiman D."/>
            <person name="Pearson M."/>
            <person name="Priest M."/>
            <person name="Roberts A."/>
            <person name="Saif S."/>
            <person name="Shea T."/>
            <person name="Sisk P."/>
            <person name="Sykes S."/>
            <person name="Wortman J."/>
            <person name="Nusbaum C."/>
            <person name="Birren B."/>
        </authorList>
    </citation>
    <scope>NUCLEOTIDE SEQUENCE [LARGE SCALE GENOMIC DNA]</scope>
    <source>
        <strain evidence="4">CBS 100218</strain>
    </source>
</reference>
<dbReference type="InterPro" id="IPR032801">
    <property type="entry name" value="PXL2A/B/C"/>
</dbReference>
<dbReference type="PROSITE" id="PS51352">
    <property type="entry name" value="THIOREDOXIN_2"/>
    <property type="match status" value="1"/>
</dbReference>
<dbReference type="SUPFAM" id="SSF52833">
    <property type="entry name" value="Thioredoxin-like"/>
    <property type="match status" value="1"/>
</dbReference>
<protein>
    <recommendedName>
        <fullName evidence="2">Thioredoxin domain-containing protein</fullName>
    </recommendedName>
</protein>
<feature type="compositionally biased region" description="Basic and acidic residues" evidence="1">
    <location>
        <begin position="187"/>
        <end position="207"/>
    </location>
</feature>
<accession>R7YPX2</accession>
<dbReference type="Gene3D" id="3.40.30.10">
    <property type="entry name" value="Glutaredoxin"/>
    <property type="match status" value="1"/>
</dbReference>
<dbReference type="EMBL" id="JH767564">
    <property type="protein sequence ID" value="EON63696.1"/>
    <property type="molecule type" value="Genomic_DNA"/>
</dbReference>
<dbReference type="PANTHER" id="PTHR42336">
    <property type="entry name" value="THIOREDOXIN DOMAIN-CONTAINING PROTEIN-RELATED"/>
    <property type="match status" value="1"/>
</dbReference>